<accession>A0AAE0E0K9</accession>
<protein>
    <submittedName>
        <fullName evidence="1">Uncharacterized protein</fullName>
    </submittedName>
</protein>
<organism evidence="1 2">
    <name type="scientific">Dipteronia sinensis</name>
    <dbReference type="NCBI Taxonomy" id="43782"/>
    <lineage>
        <taxon>Eukaryota</taxon>
        <taxon>Viridiplantae</taxon>
        <taxon>Streptophyta</taxon>
        <taxon>Embryophyta</taxon>
        <taxon>Tracheophyta</taxon>
        <taxon>Spermatophyta</taxon>
        <taxon>Magnoliopsida</taxon>
        <taxon>eudicotyledons</taxon>
        <taxon>Gunneridae</taxon>
        <taxon>Pentapetalae</taxon>
        <taxon>rosids</taxon>
        <taxon>malvids</taxon>
        <taxon>Sapindales</taxon>
        <taxon>Sapindaceae</taxon>
        <taxon>Hippocastanoideae</taxon>
        <taxon>Acereae</taxon>
        <taxon>Dipteronia</taxon>
    </lineage>
</organism>
<name>A0AAE0E0K9_9ROSI</name>
<sequence length="91" mass="10446">MGQVTDTKNHVPQSHHQQVFNVVDDGRPRRTDSIEIKNLFVLIRNDVHVRTIYDVRSMLSLHGNLKIIHNPRTSNSFADMLAKRGANNEET</sequence>
<comment type="caution">
    <text evidence="1">The sequence shown here is derived from an EMBL/GenBank/DDBJ whole genome shotgun (WGS) entry which is preliminary data.</text>
</comment>
<reference evidence="1" key="1">
    <citation type="journal article" date="2023" name="Plant J.">
        <title>Genome sequences and population genomics provide insights into the demographic history, inbreeding, and mutation load of two 'living fossil' tree species of Dipteronia.</title>
        <authorList>
            <person name="Feng Y."/>
            <person name="Comes H.P."/>
            <person name="Chen J."/>
            <person name="Zhu S."/>
            <person name="Lu R."/>
            <person name="Zhang X."/>
            <person name="Li P."/>
            <person name="Qiu J."/>
            <person name="Olsen K.M."/>
            <person name="Qiu Y."/>
        </authorList>
    </citation>
    <scope>NUCLEOTIDE SEQUENCE</scope>
    <source>
        <strain evidence="1">NBL</strain>
    </source>
</reference>
<dbReference type="EMBL" id="JANJYJ010000007">
    <property type="protein sequence ID" value="KAK3199930.1"/>
    <property type="molecule type" value="Genomic_DNA"/>
</dbReference>
<proteinExistence type="predicted"/>
<dbReference type="Proteomes" id="UP001281410">
    <property type="component" value="Unassembled WGS sequence"/>
</dbReference>
<evidence type="ECO:0000313" key="1">
    <source>
        <dbReference type="EMBL" id="KAK3199930.1"/>
    </source>
</evidence>
<gene>
    <name evidence="1" type="ORF">Dsin_023345</name>
</gene>
<keyword evidence="2" id="KW-1185">Reference proteome</keyword>
<dbReference type="AlphaFoldDB" id="A0AAE0E0K9"/>
<evidence type="ECO:0000313" key="2">
    <source>
        <dbReference type="Proteomes" id="UP001281410"/>
    </source>
</evidence>